<dbReference type="AlphaFoldDB" id="A0A6N3T7S1"/>
<dbReference type="GO" id="GO:0043565">
    <property type="term" value="F:sequence-specific DNA binding"/>
    <property type="evidence" value="ECO:0007669"/>
    <property type="project" value="TreeGrafter"/>
</dbReference>
<evidence type="ECO:0000313" key="6">
    <source>
        <dbReference type="Proteomes" id="UP000321104"/>
    </source>
</evidence>
<dbReference type="GO" id="GO:0003700">
    <property type="term" value="F:DNA-binding transcription factor activity"/>
    <property type="evidence" value="ECO:0007669"/>
    <property type="project" value="InterPro"/>
</dbReference>
<accession>A0A6N3T7S1</accession>
<comment type="caution">
    <text evidence="4">The sequence shown here is derived from an EMBL/GenBank/DDBJ whole genome shotgun (WGS) entry which is preliminary data.</text>
</comment>
<organism evidence="4 6">
    <name type="scientific">Acetobacter indonesiensis</name>
    <dbReference type="NCBI Taxonomy" id="104101"/>
    <lineage>
        <taxon>Bacteria</taxon>
        <taxon>Pseudomonadati</taxon>
        <taxon>Pseudomonadota</taxon>
        <taxon>Alphaproteobacteria</taxon>
        <taxon>Acetobacterales</taxon>
        <taxon>Acetobacteraceae</taxon>
        <taxon>Acetobacter</taxon>
    </lineage>
</organism>
<dbReference type="EMBL" id="BAMW01000082">
    <property type="protein sequence ID" value="GAN64589.1"/>
    <property type="molecule type" value="Genomic_DNA"/>
</dbReference>
<proteinExistence type="inferred from homology"/>
<dbReference type="SUPFAM" id="SSF46785">
    <property type="entry name" value="Winged helix' DNA-binding domain"/>
    <property type="match status" value="1"/>
</dbReference>
<feature type="domain" description="HTH lysR-type" evidence="2">
    <location>
        <begin position="33"/>
        <end position="84"/>
    </location>
</feature>
<evidence type="ECO:0000313" key="5">
    <source>
        <dbReference type="Proteomes" id="UP000032673"/>
    </source>
</evidence>
<dbReference type="InterPro" id="IPR000847">
    <property type="entry name" value="LysR_HTH_N"/>
</dbReference>
<dbReference type="Pfam" id="PF00126">
    <property type="entry name" value="HTH_1"/>
    <property type="match status" value="1"/>
</dbReference>
<dbReference type="Proteomes" id="UP000321104">
    <property type="component" value="Unassembled WGS sequence"/>
</dbReference>
<dbReference type="PANTHER" id="PTHR30537:SF3">
    <property type="entry name" value="TRANSCRIPTIONAL REGULATORY PROTEIN"/>
    <property type="match status" value="1"/>
</dbReference>
<evidence type="ECO:0000259" key="2">
    <source>
        <dbReference type="PROSITE" id="PS50931"/>
    </source>
</evidence>
<evidence type="ECO:0000313" key="3">
    <source>
        <dbReference type="EMBL" id="GAN64589.1"/>
    </source>
</evidence>
<dbReference type="GO" id="GO:0006351">
    <property type="term" value="P:DNA-templated transcription"/>
    <property type="evidence" value="ECO:0007669"/>
    <property type="project" value="TreeGrafter"/>
</dbReference>
<evidence type="ECO:0000313" key="4">
    <source>
        <dbReference type="EMBL" id="GEN04008.1"/>
    </source>
</evidence>
<sequence>MHCCKMNLHLRKMGRINTLVVNDKSSSSPSEREIFLSFCRHGSLSGAAEELSVYASTVSRSIGNLEKKLNVSLVKKIGNKLFLTEIGEKYYENINKSFSDIISYEKKIGEYAFDEITVITSDFFLDAWVSNCISEFMKENKAVRVKVFSDDTLTRNNPTDNVIFVGFARNNKSAENMILKNITKTSVGFYTTTKNKSISREKTYSISEIMDMKTIELDTKKHKYLTTHSGKKSYDFHNSFIVVDSLAMCLEQGVRFNCVFVSCESVSKNAVEEGVIYKLKTSEELDPIYIDVIYTENLKKNPKIQEFINKIHTVGMQFYNGGGNFQ</sequence>
<reference evidence="3 5" key="1">
    <citation type="submission" date="2012-11" db="EMBL/GenBank/DDBJ databases">
        <title>Whole genome sequence of Acetobacter indonesiensis 5H-1.</title>
        <authorList>
            <person name="Azuma Y."/>
            <person name="Higashiura N."/>
            <person name="Hirakawa H."/>
            <person name="Matsushita K."/>
        </authorList>
    </citation>
    <scope>NUCLEOTIDE SEQUENCE [LARGE SCALE GENOMIC DNA]</scope>
    <source>
        <strain evidence="3 5">5H-1</strain>
    </source>
</reference>
<reference evidence="4 6" key="2">
    <citation type="submission" date="2019-07" db="EMBL/GenBank/DDBJ databases">
        <title>Whole genome shotgun sequence of Acetobacter indonesiensis NBRC 16471.</title>
        <authorList>
            <person name="Hosoyama A."/>
            <person name="Uohara A."/>
            <person name="Ohji S."/>
            <person name="Ichikawa N."/>
        </authorList>
    </citation>
    <scope>NUCLEOTIDE SEQUENCE [LARGE SCALE GENOMIC DNA]</scope>
    <source>
        <strain evidence="4 6">NBRC 16471</strain>
    </source>
</reference>
<dbReference type="PROSITE" id="PS50931">
    <property type="entry name" value="HTH_LYSR"/>
    <property type="match status" value="1"/>
</dbReference>
<dbReference type="InterPro" id="IPR036390">
    <property type="entry name" value="WH_DNA-bd_sf"/>
</dbReference>
<dbReference type="InterPro" id="IPR036388">
    <property type="entry name" value="WH-like_DNA-bd_sf"/>
</dbReference>
<gene>
    <name evidence="3" type="ORF">Abin_085_054</name>
    <name evidence="4" type="ORF">AIN02nite_20330</name>
</gene>
<comment type="similarity">
    <text evidence="1">Belongs to the LysR transcriptional regulatory family.</text>
</comment>
<evidence type="ECO:0000256" key="1">
    <source>
        <dbReference type="ARBA" id="ARBA00009437"/>
    </source>
</evidence>
<keyword evidence="5" id="KW-1185">Reference proteome</keyword>
<protein>
    <recommendedName>
        <fullName evidence="2">HTH lysR-type domain-containing protein</fullName>
    </recommendedName>
</protein>
<dbReference type="Gene3D" id="1.10.10.10">
    <property type="entry name" value="Winged helix-like DNA-binding domain superfamily/Winged helix DNA-binding domain"/>
    <property type="match status" value="1"/>
</dbReference>
<name>A0A6N3T7S1_9PROT</name>
<dbReference type="Proteomes" id="UP000032673">
    <property type="component" value="Unassembled WGS sequence"/>
</dbReference>
<dbReference type="EMBL" id="BJXQ01000011">
    <property type="protein sequence ID" value="GEN04008.1"/>
    <property type="molecule type" value="Genomic_DNA"/>
</dbReference>
<dbReference type="PANTHER" id="PTHR30537">
    <property type="entry name" value="HTH-TYPE TRANSCRIPTIONAL REGULATOR"/>
    <property type="match status" value="1"/>
</dbReference>
<dbReference type="InterPro" id="IPR058163">
    <property type="entry name" value="LysR-type_TF_proteobact-type"/>
</dbReference>